<gene>
    <name evidence="2" type="ORF">P7K49_031444</name>
</gene>
<name>A0ABQ9U0K3_SAGOE</name>
<dbReference type="PRINTS" id="PR01884">
    <property type="entry name" value="MALPROTEIN"/>
</dbReference>
<keyword evidence="3" id="KW-1185">Reference proteome</keyword>
<comment type="caution">
    <text evidence="2">The sequence shown here is derived from an EMBL/GenBank/DDBJ whole genome shotgun (WGS) entry which is preliminary data.</text>
</comment>
<sequence>MVILVGSLLAGHITANLRSLISSATSLQGISIINNLKSNAIFQRYAEISPEQCKSPELSQLGTAGALLLGQRRASEVSSWRAAGDFGSGNSSPAADRPDQHTLMGWTIYRPIAGWTLATSSTALSCDTKIRKFLTRPITSHNRSPHFDPGSGAKLGVESDTLSQNAKIHEIHVEATVIGTDTADEHGDPRGVVRKAGITERSKFSAPELCQVRASPGKQFDVSLGNLSDDFKVVTGMKTEMKFFVLSHMASRDLQGESLPWTPVAVLGLLVWTLIAGTEYFRVPAFGWVMFVAVFYWVLTVFFLIIYITMTYTRIPQVPWTTVDD</sequence>
<evidence type="ECO:0000313" key="2">
    <source>
        <dbReference type="EMBL" id="KAK2090188.1"/>
    </source>
</evidence>
<keyword evidence="1" id="KW-0472">Membrane</keyword>
<dbReference type="InterPro" id="IPR013295">
    <property type="entry name" value="MAL"/>
</dbReference>
<keyword evidence="1" id="KW-1133">Transmembrane helix</keyword>
<organism evidence="2 3">
    <name type="scientific">Saguinus oedipus</name>
    <name type="common">Cotton-top tamarin</name>
    <name type="synonym">Oedipomidas oedipus</name>
    <dbReference type="NCBI Taxonomy" id="9490"/>
    <lineage>
        <taxon>Eukaryota</taxon>
        <taxon>Metazoa</taxon>
        <taxon>Chordata</taxon>
        <taxon>Craniata</taxon>
        <taxon>Vertebrata</taxon>
        <taxon>Euteleostomi</taxon>
        <taxon>Mammalia</taxon>
        <taxon>Eutheria</taxon>
        <taxon>Euarchontoglires</taxon>
        <taxon>Primates</taxon>
        <taxon>Haplorrhini</taxon>
        <taxon>Platyrrhini</taxon>
        <taxon>Cebidae</taxon>
        <taxon>Callitrichinae</taxon>
        <taxon>Saguinus</taxon>
    </lineage>
</organism>
<dbReference type="EMBL" id="JASSZA010000017">
    <property type="protein sequence ID" value="KAK2090188.1"/>
    <property type="molecule type" value="Genomic_DNA"/>
</dbReference>
<evidence type="ECO:0000313" key="3">
    <source>
        <dbReference type="Proteomes" id="UP001266305"/>
    </source>
</evidence>
<proteinExistence type="predicted"/>
<reference evidence="2 3" key="1">
    <citation type="submission" date="2023-05" db="EMBL/GenBank/DDBJ databases">
        <title>B98-5 Cell Line De Novo Hybrid Assembly: An Optical Mapping Approach.</title>
        <authorList>
            <person name="Kananen K."/>
            <person name="Auerbach J.A."/>
            <person name="Kautto E."/>
            <person name="Blachly J.S."/>
        </authorList>
    </citation>
    <scope>NUCLEOTIDE SEQUENCE [LARGE SCALE GENOMIC DNA]</scope>
    <source>
        <strain evidence="2">B95-8</strain>
        <tissue evidence="2">Cell line</tissue>
    </source>
</reference>
<evidence type="ECO:0000256" key="1">
    <source>
        <dbReference type="SAM" id="Phobius"/>
    </source>
</evidence>
<dbReference type="Proteomes" id="UP001266305">
    <property type="component" value="Unassembled WGS sequence"/>
</dbReference>
<dbReference type="InterPro" id="IPR050578">
    <property type="entry name" value="MARVEL-CKLF_proteins"/>
</dbReference>
<dbReference type="PANTHER" id="PTHR22776">
    <property type="entry name" value="MARVEL-CONTAINING POTENTIAL LIPID RAFT-ASSOCIATED PROTEIN"/>
    <property type="match status" value="1"/>
</dbReference>
<feature type="transmembrane region" description="Helical" evidence="1">
    <location>
        <begin position="261"/>
        <end position="281"/>
    </location>
</feature>
<accession>A0ABQ9U0K3</accession>
<dbReference type="PANTHER" id="PTHR22776:SF10">
    <property type="entry name" value="CKLF-LIKE MARVEL TRANSMEMBRANE DOMAIN-CONTAINING PROTEIN 8"/>
    <property type="match status" value="1"/>
</dbReference>
<keyword evidence="1" id="KW-0812">Transmembrane</keyword>
<protein>
    <submittedName>
        <fullName evidence="2">Uncharacterized protein</fullName>
    </submittedName>
</protein>
<feature type="transmembrane region" description="Helical" evidence="1">
    <location>
        <begin position="288"/>
        <end position="310"/>
    </location>
</feature>